<accession>A0ABU1UTR8</accession>
<dbReference type="Proteomes" id="UP001253595">
    <property type="component" value="Unassembled WGS sequence"/>
</dbReference>
<dbReference type="Pfam" id="PF05621">
    <property type="entry name" value="TniB"/>
    <property type="match status" value="1"/>
</dbReference>
<sequence>MDFPRWVGYPTAQKILDTLQGLMHKPQRSRMPNLLIVGDPNNGKTTILERFEELCGQAYVDENSEPVKPLLVCQSPPYADEKSFYCAILQRFFTPYNERDTPIALRAQVLHLCRACKVRMIAFDEMHSMLTGTALKQREVMNVIKYLCNELKIPIVGFGTRDAVRVLHHDPQHASRFDVVKVPLWDLDQNFQQLLASFETILPLKKPSELHKPELCRLIHTISEGNLGNVHRLLIECAREAIDTGNEVIDKSLIESKSWLRPTRGIREQSL</sequence>
<organism evidence="1 2">
    <name type="scientific">Cellvibrio fibrivorans</name>
    <dbReference type="NCBI Taxonomy" id="126350"/>
    <lineage>
        <taxon>Bacteria</taxon>
        <taxon>Pseudomonadati</taxon>
        <taxon>Pseudomonadota</taxon>
        <taxon>Gammaproteobacteria</taxon>
        <taxon>Cellvibrionales</taxon>
        <taxon>Cellvibrionaceae</taxon>
        <taxon>Cellvibrio</taxon>
    </lineage>
</organism>
<dbReference type="InterPro" id="IPR008868">
    <property type="entry name" value="TniB"/>
</dbReference>
<dbReference type="RefSeq" id="WP_310068396.1">
    <property type="nucleotide sequence ID" value="NZ_JAVDVX010000001.1"/>
</dbReference>
<dbReference type="InterPro" id="IPR027417">
    <property type="entry name" value="P-loop_NTPase"/>
</dbReference>
<evidence type="ECO:0000313" key="2">
    <source>
        <dbReference type="Proteomes" id="UP001253595"/>
    </source>
</evidence>
<name>A0ABU1UTR8_9GAMM</name>
<dbReference type="SUPFAM" id="SSF52540">
    <property type="entry name" value="P-loop containing nucleoside triphosphate hydrolases"/>
    <property type="match status" value="1"/>
</dbReference>
<gene>
    <name evidence="1" type="ORF">J2X05_000582</name>
</gene>
<evidence type="ECO:0000313" key="1">
    <source>
        <dbReference type="EMBL" id="MDR7088579.1"/>
    </source>
</evidence>
<comment type="caution">
    <text evidence="1">The sequence shown here is derived from an EMBL/GenBank/DDBJ whole genome shotgun (WGS) entry which is preliminary data.</text>
</comment>
<protein>
    <submittedName>
        <fullName evidence="1">DNA polymerase III delta prime subunit</fullName>
    </submittedName>
</protein>
<dbReference type="EMBL" id="JAVDVX010000001">
    <property type="protein sequence ID" value="MDR7088579.1"/>
    <property type="molecule type" value="Genomic_DNA"/>
</dbReference>
<dbReference type="Gene3D" id="3.40.50.300">
    <property type="entry name" value="P-loop containing nucleotide triphosphate hydrolases"/>
    <property type="match status" value="1"/>
</dbReference>
<keyword evidence="2" id="KW-1185">Reference proteome</keyword>
<proteinExistence type="predicted"/>
<reference evidence="1 2" key="1">
    <citation type="submission" date="2023-07" db="EMBL/GenBank/DDBJ databases">
        <title>Sorghum-associated microbial communities from plants grown in Nebraska, USA.</title>
        <authorList>
            <person name="Schachtman D."/>
        </authorList>
    </citation>
    <scope>NUCLEOTIDE SEQUENCE [LARGE SCALE GENOMIC DNA]</scope>
    <source>
        <strain evidence="1 2">BE190</strain>
    </source>
</reference>